<dbReference type="InterPro" id="IPR041562">
    <property type="entry name" value="MCM_lid"/>
</dbReference>
<comment type="function">
    <text evidence="13">Acts as component of the MCM2-7 complex (MCM complex) which is the replicative helicase essential for 'once per cell cycle' DNA replication initiation and elongation in eukaryotic cells. The active ATPase sites in the MCM2-7 ring are formed through the interaction surfaces of two neighboring subunits such that a critical structure of a conserved arginine finger motif is provided in trans relative to the ATP-binding site of the Walker A box of the adjacent subunit. The six ATPase active sites, however, are likely to contribute differentially to the complex helicase activity.</text>
</comment>
<dbReference type="GO" id="GO:0043138">
    <property type="term" value="F:3'-5' DNA helicase activity"/>
    <property type="evidence" value="ECO:0007669"/>
    <property type="project" value="TreeGrafter"/>
</dbReference>
<dbReference type="GO" id="GO:0003688">
    <property type="term" value="F:DNA replication origin binding"/>
    <property type="evidence" value="ECO:0007669"/>
    <property type="project" value="UniProtKB-UniRule"/>
</dbReference>
<evidence type="ECO:0000313" key="15">
    <source>
        <dbReference type="EMBL" id="CAD8770785.1"/>
    </source>
</evidence>
<evidence type="ECO:0000256" key="5">
    <source>
        <dbReference type="ARBA" id="ARBA00022801"/>
    </source>
</evidence>
<dbReference type="PRINTS" id="PR01661">
    <property type="entry name" value="MCMPROTEIN5"/>
</dbReference>
<keyword evidence="4 12" id="KW-0547">Nucleotide-binding</keyword>
<organism evidence="15">
    <name type="scientific">Polytomella parva</name>
    <dbReference type="NCBI Taxonomy" id="51329"/>
    <lineage>
        <taxon>Eukaryota</taxon>
        <taxon>Viridiplantae</taxon>
        <taxon>Chlorophyta</taxon>
        <taxon>core chlorophytes</taxon>
        <taxon>Chlorophyceae</taxon>
        <taxon>CS clade</taxon>
        <taxon>Chlamydomonadales</taxon>
        <taxon>Chlamydomonadaceae</taxon>
        <taxon>Polytomella</taxon>
    </lineage>
</organism>
<dbReference type="GO" id="GO:0003697">
    <property type="term" value="F:single-stranded DNA binding"/>
    <property type="evidence" value="ECO:0007669"/>
    <property type="project" value="TreeGrafter"/>
</dbReference>
<dbReference type="GO" id="GO:0016787">
    <property type="term" value="F:hydrolase activity"/>
    <property type="evidence" value="ECO:0007669"/>
    <property type="project" value="UniProtKB-KW"/>
</dbReference>
<name>A0A7S0UW25_9CHLO</name>
<evidence type="ECO:0000256" key="6">
    <source>
        <dbReference type="ARBA" id="ARBA00022806"/>
    </source>
</evidence>
<dbReference type="GO" id="GO:0000727">
    <property type="term" value="P:double-strand break repair via break-induced replication"/>
    <property type="evidence" value="ECO:0007669"/>
    <property type="project" value="TreeGrafter"/>
</dbReference>
<dbReference type="EC" id="3.6.4.12" evidence="13"/>
<dbReference type="FunFam" id="3.40.50.300:FF:000929">
    <property type="entry name" value="DNA helicase"/>
    <property type="match status" value="1"/>
</dbReference>
<comment type="catalytic activity">
    <reaction evidence="11 13">
        <text>ATP + H2O = ADP + phosphate + H(+)</text>
        <dbReference type="Rhea" id="RHEA:13065"/>
        <dbReference type="ChEBI" id="CHEBI:15377"/>
        <dbReference type="ChEBI" id="CHEBI:15378"/>
        <dbReference type="ChEBI" id="CHEBI:30616"/>
        <dbReference type="ChEBI" id="CHEBI:43474"/>
        <dbReference type="ChEBI" id="CHEBI:456216"/>
        <dbReference type="EC" id="3.6.4.12"/>
    </reaction>
</comment>
<protein>
    <recommendedName>
        <fullName evidence="13">DNA replication licensing factor MCM5</fullName>
        <ecNumber evidence="13">3.6.4.12</ecNumber>
    </recommendedName>
</protein>
<dbReference type="InterPro" id="IPR033762">
    <property type="entry name" value="MCM_OB"/>
</dbReference>
<dbReference type="Pfam" id="PF00493">
    <property type="entry name" value="MCM"/>
    <property type="match status" value="1"/>
</dbReference>
<dbReference type="GO" id="GO:0005524">
    <property type="term" value="F:ATP binding"/>
    <property type="evidence" value="ECO:0007669"/>
    <property type="project" value="UniProtKB-UniRule"/>
</dbReference>
<dbReference type="InterPro" id="IPR012340">
    <property type="entry name" value="NA-bd_OB-fold"/>
</dbReference>
<evidence type="ECO:0000256" key="1">
    <source>
        <dbReference type="ARBA" id="ARBA00004123"/>
    </source>
</evidence>
<dbReference type="InterPro" id="IPR008048">
    <property type="entry name" value="MCM5"/>
</dbReference>
<evidence type="ECO:0000256" key="4">
    <source>
        <dbReference type="ARBA" id="ARBA00022741"/>
    </source>
</evidence>
<dbReference type="PRINTS" id="PR01657">
    <property type="entry name" value="MCMFAMILY"/>
</dbReference>
<feature type="domain" description="MCM C-terminal AAA(+) ATPase" evidence="14">
    <location>
        <begin position="359"/>
        <end position="563"/>
    </location>
</feature>
<evidence type="ECO:0000259" key="14">
    <source>
        <dbReference type="PROSITE" id="PS50051"/>
    </source>
</evidence>
<dbReference type="PANTHER" id="PTHR11630:SF42">
    <property type="entry name" value="DNA REPLICATION LICENSING FACTOR MCM5"/>
    <property type="match status" value="1"/>
</dbReference>
<reference evidence="15" key="1">
    <citation type="submission" date="2021-01" db="EMBL/GenBank/DDBJ databases">
        <authorList>
            <person name="Corre E."/>
            <person name="Pelletier E."/>
            <person name="Niang G."/>
            <person name="Scheremetjew M."/>
            <person name="Finn R."/>
            <person name="Kale V."/>
            <person name="Holt S."/>
            <person name="Cochrane G."/>
            <person name="Meng A."/>
            <person name="Brown T."/>
            <person name="Cohen L."/>
        </authorList>
    </citation>
    <scope>NUCLEOTIDE SEQUENCE</scope>
    <source>
        <strain evidence="15">SAG 63-3</strain>
    </source>
</reference>
<comment type="subunit">
    <text evidence="13">Component of the MCM2-7 complex.</text>
</comment>
<gene>
    <name evidence="15" type="ORF">PPAR00522_LOCUS7187</name>
</gene>
<dbReference type="PROSITE" id="PS50051">
    <property type="entry name" value="MCM_2"/>
    <property type="match status" value="1"/>
</dbReference>
<keyword evidence="5 13" id="KW-0378">Hydrolase</keyword>
<dbReference type="EMBL" id="HBFM01011350">
    <property type="protein sequence ID" value="CAD8770785.1"/>
    <property type="molecule type" value="Transcribed_RNA"/>
</dbReference>
<keyword evidence="8 12" id="KW-0238">DNA-binding</keyword>
<dbReference type="SUPFAM" id="SSF52540">
    <property type="entry name" value="P-loop containing nucleoside triphosphate hydrolases"/>
    <property type="match status" value="1"/>
</dbReference>
<dbReference type="Pfam" id="PF21933">
    <property type="entry name" value="MCM5_C"/>
    <property type="match status" value="1"/>
</dbReference>
<dbReference type="Pfam" id="PF17855">
    <property type="entry name" value="MCM_lid"/>
    <property type="match status" value="1"/>
</dbReference>
<dbReference type="InterPro" id="IPR054125">
    <property type="entry name" value="MCM5_C"/>
</dbReference>
<dbReference type="SMART" id="SM00350">
    <property type="entry name" value="MCM"/>
    <property type="match status" value="1"/>
</dbReference>
<evidence type="ECO:0000256" key="10">
    <source>
        <dbReference type="ARBA" id="ARBA00023306"/>
    </source>
</evidence>
<evidence type="ECO:0000256" key="12">
    <source>
        <dbReference type="RuleBase" id="RU004070"/>
    </source>
</evidence>
<comment type="similarity">
    <text evidence="2 12">Belongs to the MCM family.</text>
</comment>
<dbReference type="GO" id="GO:0006270">
    <property type="term" value="P:DNA replication initiation"/>
    <property type="evidence" value="ECO:0007669"/>
    <property type="project" value="UniProtKB-UniRule"/>
</dbReference>
<dbReference type="Gene3D" id="3.40.50.300">
    <property type="entry name" value="P-loop containing nucleotide triphosphate hydrolases"/>
    <property type="match status" value="1"/>
</dbReference>
<dbReference type="InterPro" id="IPR027417">
    <property type="entry name" value="P-loop_NTPase"/>
</dbReference>
<dbReference type="SUPFAM" id="SSF50249">
    <property type="entry name" value="Nucleic acid-binding proteins"/>
    <property type="match status" value="1"/>
</dbReference>
<evidence type="ECO:0000256" key="8">
    <source>
        <dbReference type="ARBA" id="ARBA00023125"/>
    </source>
</evidence>
<keyword evidence="3 13" id="KW-0235">DNA replication</keyword>
<dbReference type="GO" id="GO:0042555">
    <property type="term" value="C:MCM complex"/>
    <property type="evidence" value="ECO:0007669"/>
    <property type="project" value="UniProtKB-UniRule"/>
</dbReference>
<sequence>MAGFDGGNVYFSYQGHDVDPPADDIQFIKREMVNAFKQFIKEYEINQARNSSGQRMLYQDRLIEQQTYLEVDLQHIRAAERAAAATAQGELRGFGNGLSAALEERPAESLPLLEEACVQVLQEARAVDPRTGLPRPVEAVQVLLYCSTPLSGAPKQSIRELDASRVSKLVQLQGIVTATSRPRHKATFLTLQCTACRATKTVPCRPGLATAFFPQHCDMSTPPPGSERCPPRSLVVLPDRSGFVDQQTIKIQERPEDVPTGEMPRSVLVVADRRNCGSVAPGSRVIVTGVYGTFKGRVGERENGNGNNGGSSGSNVAALQQPYVRSISVVQEDGDARSAFKFAKDEVQTFEQFARRSDVYDKVFGMIAPNVYGSDDIKRAITCALFGGSRKALPDGTRRRGDINVLLLGDPGVAKSQLLKFAARAAPVSVYTSGKGSSAAGLTAAVVQEAGSRDFYLEGGAMVLADGGLVCIDEFDKMRPEDRVAIHEAMEQQTISIAKAGITTMLRARTAVLAAANPPSGRYDDLKTAQENIDLQSTILSRFDLIFIVKDRRDMDVAIARHVLENHRRGAARRPGESGALDPEELANKEELEFLRRFIHYCRTQCSPRLTEEAEEKLAAFYQSIREEARQQAEMAGSDQPPVPVTVRQLEAVVRISESLARISLLPNAGPSHVDAAIQLFRRSTMDAVKSGVSQLGGDLSGSAQLGHARRLEERIRRRLHIGSSLTLRRLLDEMAALGEAEHLAIRVILAMASRGELALTRERSLVTRLR</sequence>
<keyword evidence="7 12" id="KW-0067">ATP-binding</keyword>
<proteinExistence type="inferred from homology"/>
<dbReference type="InterPro" id="IPR001208">
    <property type="entry name" value="MCM_dom"/>
</dbReference>
<dbReference type="Gene3D" id="3.30.1640.10">
    <property type="entry name" value="mini-chromosome maintenance (MCM) complex, chain A, domain 1"/>
    <property type="match status" value="1"/>
</dbReference>
<evidence type="ECO:0000256" key="2">
    <source>
        <dbReference type="ARBA" id="ARBA00008010"/>
    </source>
</evidence>
<dbReference type="InterPro" id="IPR027925">
    <property type="entry name" value="MCM_N"/>
</dbReference>
<dbReference type="Gene3D" id="2.40.50.140">
    <property type="entry name" value="Nucleic acid-binding proteins"/>
    <property type="match status" value="1"/>
</dbReference>
<evidence type="ECO:0000256" key="11">
    <source>
        <dbReference type="ARBA" id="ARBA00047995"/>
    </source>
</evidence>
<comment type="subcellular location">
    <subcellularLocation>
        <location evidence="1 13">Nucleus</location>
    </subcellularLocation>
</comment>
<dbReference type="PANTHER" id="PTHR11630">
    <property type="entry name" value="DNA REPLICATION LICENSING FACTOR MCM FAMILY MEMBER"/>
    <property type="match status" value="1"/>
</dbReference>
<dbReference type="AlphaFoldDB" id="A0A7S0UW25"/>
<evidence type="ECO:0000256" key="9">
    <source>
        <dbReference type="ARBA" id="ARBA00023242"/>
    </source>
</evidence>
<dbReference type="Pfam" id="PF17207">
    <property type="entry name" value="MCM_OB"/>
    <property type="match status" value="1"/>
</dbReference>
<dbReference type="GO" id="GO:0005634">
    <property type="term" value="C:nucleus"/>
    <property type="evidence" value="ECO:0007669"/>
    <property type="project" value="UniProtKB-SubCell"/>
</dbReference>
<dbReference type="Gene3D" id="2.20.28.10">
    <property type="match status" value="1"/>
</dbReference>
<evidence type="ECO:0000256" key="3">
    <source>
        <dbReference type="ARBA" id="ARBA00022705"/>
    </source>
</evidence>
<keyword evidence="6 13" id="KW-0347">Helicase</keyword>
<dbReference type="Pfam" id="PF14551">
    <property type="entry name" value="MCM_N"/>
    <property type="match status" value="1"/>
</dbReference>
<keyword evidence="9 13" id="KW-0539">Nucleus</keyword>
<accession>A0A7S0UW25</accession>
<evidence type="ECO:0000256" key="13">
    <source>
        <dbReference type="RuleBase" id="RU368063"/>
    </source>
</evidence>
<evidence type="ECO:0000256" key="7">
    <source>
        <dbReference type="ARBA" id="ARBA00022840"/>
    </source>
</evidence>
<keyword evidence="10 13" id="KW-0131">Cell cycle</keyword>
<dbReference type="InterPro" id="IPR031327">
    <property type="entry name" value="MCM"/>
</dbReference>
<dbReference type="GO" id="GO:0017116">
    <property type="term" value="F:single-stranded DNA helicase activity"/>
    <property type="evidence" value="ECO:0007669"/>
    <property type="project" value="TreeGrafter"/>
</dbReference>